<organism evidence="1 2">
    <name type="scientific">Paenibacillus agricola</name>
    <dbReference type="NCBI Taxonomy" id="2716264"/>
    <lineage>
        <taxon>Bacteria</taxon>
        <taxon>Bacillati</taxon>
        <taxon>Bacillota</taxon>
        <taxon>Bacilli</taxon>
        <taxon>Bacillales</taxon>
        <taxon>Paenibacillaceae</taxon>
        <taxon>Paenibacillus</taxon>
    </lineage>
</organism>
<proteinExistence type="predicted"/>
<protein>
    <submittedName>
        <fullName evidence="1">Uncharacterized protein</fullName>
    </submittedName>
</protein>
<sequence>MNTKPTNIELRIYAERNGQQGFDITKTVDLFRRFAFIEHSCVRALAGWFLKVPKWETKLKLGYLLFGHAERVYDLQGRLEELRGGHREANTEPSLAVWGEELVHAPDEACFLSGYSKTVQCLAGVYRDYLEAADRSANAMEIRILRRHLVEIERELQELKEHRVEYDPDDDDPNAVAWVDYLASLLAKSGGMEGMKPRVDNPAPRPDQAHFAWPMTIQFDERIETLDLGSYESKLKMPLPDRRIGEFEVYFNEFYAAALLATIIYDSWKVQAPRQFFLDIAHHFWDEVRHAEFGALRLREAGVEPTKVNMVLFDQSRNMPFLHRICYLALDLEIYFMPRKRGRVRYYEQEGDGRSQLFADVDWSDEMNHVRYGKQWVDYFLRDDARTVEELHEEIAGELKTSSNPYQKLYICPPCKR</sequence>
<gene>
    <name evidence="1" type="ORF">G9U52_03940</name>
</gene>
<dbReference type="Proteomes" id="UP001165962">
    <property type="component" value="Unassembled WGS sequence"/>
</dbReference>
<reference evidence="1" key="1">
    <citation type="submission" date="2020-03" db="EMBL/GenBank/DDBJ databases">
        <title>Draft sequencing of Paenibacilllus sp. S3N08.</title>
        <authorList>
            <person name="Kim D.-U."/>
        </authorList>
    </citation>
    <scope>NUCLEOTIDE SEQUENCE</scope>
    <source>
        <strain evidence="1">S3N08</strain>
    </source>
</reference>
<dbReference type="RefSeq" id="WP_166146380.1">
    <property type="nucleotide sequence ID" value="NZ_JAAOIW010000001.1"/>
</dbReference>
<accession>A0ABX0IYN1</accession>
<dbReference type="EMBL" id="JAAOIW010000001">
    <property type="protein sequence ID" value="NHN28982.1"/>
    <property type="molecule type" value="Genomic_DNA"/>
</dbReference>
<evidence type="ECO:0000313" key="1">
    <source>
        <dbReference type="EMBL" id="NHN28982.1"/>
    </source>
</evidence>
<evidence type="ECO:0000313" key="2">
    <source>
        <dbReference type="Proteomes" id="UP001165962"/>
    </source>
</evidence>
<dbReference type="InterPro" id="IPR007402">
    <property type="entry name" value="DUF455"/>
</dbReference>
<name>A0ABX0IYN1_9BACL</name>
<keyword evidence="2" id="KW-1185">Reference proteome</keyword>
<comment type="caution">
    <text evidence="1">The sequence shown here is derived from an EMBL/GenBank/DDBJ whole genome shotgun (WGS) entry which is preliminary data.</text>
</comment>
<dbReference type="Pfam" id="PF04305">
    <property type="entry name" value="DUF455"/>
    <property type="match status" value="1"/>
</dbReference>